<feature type="region of interest" description="Disordered" evidence="1">
    <location>
        <begin position="385"/>
        <end position="429"/>
    </location>
</feature>
<dbReference type="Gene3D" id="3.40.140.120">
    <property type="match status" value="1"/>
</dbReference>
<sequence>MRNLLNRLTGNNAGPAVREEPTVTPPLNNATEGEPTVSSSDYNGMMELFQVNPSFAGPVVTPETAMRVTAVYASVRILAGAVGTMPVHIYERTADGKRRVDHDIWWILNQEASPQFTSASMWEFLLASMLLRGDGLGWFKRNRLGEVNGIEPLPRNHTIIEKRDGRLRYNASLDTGFKGIDQDDVFHLPNVGFDGVSSPSVIGLAAKQGIGLALAAEEYSARFFSNGARPDHVITMDKTPTQEQIDRIRDNWLKRHTGTANAHLPGMLVGGAKVHQITMSSEDAQLMEARQFQVTDIARAFGLPGWMINANEKSTSWGSGLEQMGLGFIIYSLQPHLTRAVQELNRKLFRDRRYFAEFNVAALLRGDAKTRSDYYKAALGGTQNPGFMTPNEVRGKENLPPIEGGDQLYTPEGKSNADAQAAPAFPGQR</sequence>
<dbReference type="InterPro" id="IPR006427">
    <property type="entry name" value="Portal_HK97"/>
</dbReference>
<evidence type="ECO:0000313" key="3">
    <source>
        <dbReference type="Proteomes" id="UP000185024"/>
    </source>
</evidence>
<dbReference type="Gene3D" id="3.30.1120.70">
    <property type="match status" value="1"/>
</dbReference>
<feature type="compositionally biased region" description="Polar residues" evidence="1">
    <location>
        <begin position="1"/>
        <end position="12"/>
    </location>
</feature>
<evidence type="ECO:0000256" key="1">
    <source>
        <dbReference type="SAM" id="MobiDB-lite"/>
    </source>
</evidence>
<dbReference type="Gene3D" id="1.20.1270.210">
    <property type="match status" value="1"/>
</dbReference>
<proteinExistence type="predicted"/>
<dbReference type="AlphaFoldDB" id="A0A1N6E987"/>
<protein>
    <submittedName>
        <fullName evidence="2">Phage portal protein, HK97 family</fullName>
    </submittedName>
</protein>
<dbReference type="NCBIfam" id="TIGR01537">
    <property type="entry name" value="portal_HK97"/>
    <property type="match status" value="1"/>
</dbReference>
<name>A0A1N6E987_9GAMM</name>
<feature type="compositionally biased region" description="Polar residues" evidence="1">
    <location>
        <begin position="25"/>
        <end position="37"/>
    </location>
</feature>
<accession>A0A1N6E987</accession>
<dbReference type="Proteomes" id="UP000185024">
    <property type="component" value="Unassembled WGS sequence"/>
</dbReference>
<dbReference type="RefSeq" id="WP_217693485.1">
    <property type="nucleotide sequence ID" value="NZ_BJOI01000040.1"/>
</dbReference>
<reference evidence="2 3" key="1">
    <citation type="submission" date="2016-11" db="EMBL/GenBank/DDBJ databases">
        <authorList>
            <person name="Jaros S."/>
            <person name="Januszkiewicz K."/>
            <person name="Wedrychowicz H."/>
        </authorList>
    </citation>
    <scope>NUCLEOTIDE SEQUENCE [LARGE SCALE GENOMIC DNA]</scope>
    <source>
        <strain evidence="2 3">ACAM 239</strain>
    </source>
</reference>
<dbReference type="EMBL" id="FSQX01000001">
    <property type="protein sequence ID" value="SIN79563.1"/>
    <property type="molecule type" value="Genomic_DNA"/>
</dbReference>
<gene>
    <name evidence="2" type="ORF">SAMN05878438_3596</name>
</gene>
<dbReference type="GeneID" id="97277459"/>
<organism evidence="2 3">
    <name type="scientific">Vreelandella aquamarina</name>
    <dbReference type="NCBI Taxonomy" id="77097"/>
    <lineage>
        <taxon>Bacteria</taxon>
        <taxon>Pseudomonadati</taxon>
        <taxon>Pseudomonadota</taxon>
        <taxon>Gammaproteobacteria</taxon>
        <taxon>Oceanospirillales</taxon>
        <taxon>Halomonadaceae</taxon>
        <taxon>Vreelandella</taxon>
    </lineage>
</organism>
<evidence type="ECO:0000313" key="2">
    <source>
        <dbReference type="EMBL" id="SIN79563.1"/>
    </source>
</evidence>
<feature type="region of interest" description="Disordered" evidence="1">
    <location>
        <begin position="1"/>
        <end position="37"/>
    </location>
</feature>
<dbReference type="InterPro" id="IPR006944">
    <property type="entry name" value="Phage/GTA_portal"/>
</dbReference>
<dbReference type="Pfam" id="PF04860">
    <property type="entry name" value="Phage_portal"/>
    <property type="match status" value="1"/>
</dbReference>